<feature type="active site" evidence="1">
    <location>
        <position position="119"/>
    </location>
</feature>
<organism evidence="3 4">
    <name type="scientific">SAR86 cluster bacterium</name>
    <dbReference type="NCBI Taxonomy" id="2030880"/>
    <lineage>
        <taxon>Bacteria</taxon>
        <taxon>Pseudomonadati</taxon>
        <taxon>Pseudomonadota</taxon>
        <taxon>Gammaproteobacteria</taxon>
        <taxon>SAR86 cluster</taxon>
    </lineage>
</organism>
<dbReference type="InterPro" id="IPR011757">
    <property type="entry name" value="Lytic_transglycosylase_MltB"/>
</dbReference>
<dbReference type="PANTHER" id="PTHR30163:SF9">
    <property type="entry name" value="MEMBRANE-BOUND LYTIC MUREIN TRANSGLYCOSYLASE B"/>
    <property type="match status" value="1"/>
</dbReference>
<dbReference type="CDD" id="cd13399">
    <property type="entry name" value="Slt35-like"/>
    <property type="match status" value="1"/>
</dbReference>
<evidence type="ECO:0000259" key="2">
    <source>
        <dbReference type="Pfam" id="PF13406"/>
    </source>
</evidence>
<comment type="caution">
    <text evidence="3">The sequence shown here is derived from an EMBL/GenBank/DDBJ whole genome shotgun (WGS) entry which is preliminary data.</text>
</comment>
<accession>A0A520MVY2</accession>
<dbReference type="EMBL" id="SHBG01000006">
    <property type="protein sequence ID" value="RZO25339.1"/>
    <property type="molecule type" value="Genomic_DNA"/>
</dbReference>
<dbReference type="GO" id="GO:0009253">
    <property type="term" value="P:peptidoglycan catabolic process"/>
    <property type="evidence" value="ECO:0007669"/>
    <property type="project" value="TreeGrafter"/>
</dbReference>
<dbReference type="InterPro" id="IPR031304">
    <property type="entry name" value="SLT_2"/>
</dbReference>
<dbReference type="AlphaFoldDB" id="A0A520MVY2"/>
<feature type="domain" description="Transglycosylase SLT" evidence="2">
    <location>
        <begin position="29"/>
        <end position="292"/>
    </location>
</feature>
<dbReference type="NCBIfam" id="TIGR02282">
    <property type="entry name" value="MltB"/>
    <property type="match status" value="1"/>
</dbReference>
<dbReference type="Gene3D" id="1.10.8.350">
    <property type="entry name" value="Bacterial muramidase"/>
    <property type="match status" value="2"/>
</dbReference>
<dbReference type="SUPFAM" id="SSF53955">
    <property type="entry name" value="Lysozyme-like"/>
    <property type="match status" value="1"/>
</dbReference>
<evidence type="ECO:0000256" key="1">
    <source>
        <dbReference type="PIRSR" id="PIRSR611757-1"/>
    </source>
</evidence>
<dbReference type="FunFam" id="1.10.8.350:FF:000001">
    <property type="entry name" value="Lytic murein transglycosylase B"/>
    <property type="match status" value="1"/>
</dbReference>
<dbReference type="InterPro" id="IPR043426">
    <property type="entry name" value="MltB-like"/>
</dbReference>
<evidence type="ECO:0000313" key="3">
    <source>
        <dbReference type="EMBL" id="RZO25339.1"/>
    </source>
</evidence>
<reference evidence="3 4" key="1">
    <citation type="submission" date="2019-02" db="EMBL/GenBank/DDBJ databases">
        <title>Prokaryotic population dynamics and viral predation in marine succession experiment using metagenomics: the confinement effect.</title>
        <authorList>
            <person name="Haro-Moreno J.M."/>
            <person name="Rodriguez-Valera F."/>
            <person name="Lopez-Perez M."/>
        </authorList>
    </citation>
    <scope>NUCLEOTIDE SEQUENCE [LARGE SCALE GENOMIC DNA]</scope>
    <source>
        <strain evidence="3">MED-G161</strain>
    </source>
</reference>
<proteinExistence type="predicted"/>
<dbReference type="PANTHER" id="PTHR30163">
    <property type="entry name" value="MEMBRANE-BOUND LYTIC MUREIN TRANSGLYCOSYLASE B"/>
    <property type="match status" value="1"/>
</dbReference>
<dbReference type="Gene3D" id="1.10.530.10">
    <property type="match status" value="2"/>
</dbReference>
<name>A0A520MVY2_9GAMM</name>
<evidence type="ECO:0000313" key="4">
    <source>
        <dbReference type="Proteomes" id="UP000315498"/>
    </source>
</evidence>
<gene>
    <name evidence="3" type="primary">mltB</name>
    <name evidence="3" type="ORF">EVA94_01090</name>
</gene>
<sequence length="296" mass="34305">MKKVLLFTTIIYSLSVFTDYSMHVDSEEVINELVNEHGFEKTFVINVLKNAKKRKEMLESVANPAEKTKTWDDYKAIFLKKKRIRDGKIFIEDNLLTLQRAEKDFGVPKEVITAILGVETDYGRVMGKYRVIDSLTTLGFDDPRRSEFFRSELIQFFILTRENNLDILKTKGSYAGAMGYGQFISSSYRAYAIDYDGDEYVDLFNSVEDAIGSIANYLNRHGWKKEGSIVSKVKPNNVRNFYKPHKSLTRFLPLTFTEKGEELHFIADDNFYAIARYNISDVYAMAVYYLAEEFKK</sequence>
<dbReference type="Proteomes" id="UP000315498">
    <property type="component" value="Unassembled WGS sequence"/>
</dbReference>
<dbReference type="Pfam" id="PF13406">
    <property type="entry name" value="SLT_2"/>
    <property type="match status" value="1"/>
</dbReference>
<protein>
    <submittedName>
        <fullName evidence="3">Lytic murein transglycosylase B</fullName>
    </submittedName>
</protein>
<dbReference type="GO" id="GO:0008933">
    <property type="term" value="F:peptidoglycan lytic transglycosylase activity"/>
    <property type="evidence" value="ECO:0007669"/>
    <property type="project" value="TreeGrafter"/>
</dbReference>
<dbReference type="InterPro" id="IPR023346">
    <property type="entry name" value="Lysozyme-like_dom_sf"/>
</dbReference>